<dbReference type="PANTHER" id="PTHR42951:SF17">
    <property type="entry name" value="METALLO-BETA-LACTAMASE DOMAIN-CONTAINING PROTEIN"/>
    <property type="match status" value="1"/>
</dbReference>
<sequence>MKVEQISEHIWSLKTWMIIPIHVWLVADENGVTLVDAGIPSMAKGILKTIERIQRGPLQTVLLTHGHSDHVGALNVILKEKNVPVYAHSVEIPYMEGDLPYPRRKKAAQSVSKGITKALPVDKQGNLQSIAGLTPYHTPGHSPGHIAYYHEEDQVLLAGDLFTSKKGQLQKPMAMFTADMEEAVNSSRIIEQLQPKRLEVCHGNSVLQPAGQIQIYIQQMSQNLNLVR</sequence>
<dbReference type="STRING" id="157838.AN964_00950"/>
<dbReference type="PANTHER" id="PTHR42951">
    <property type="entry name" value="METALLO-BETA-LACTAMASE DOMAIN-CONTAINING"/>
    <property type="match status" value="1"/>
</dbReference>
<dbReference type="SUPFAM" id="SSF56281">
    <property type="entry name" value="Metallo-hydrolase/oxidoreductase"/>
    <property type="match status" value="1"/>
</dbReference>
<keyword evidence="3" id="KW-1185">Reference proteome</keyword>
<name>A0A0Q3TDR3_9BACI</name>
<evidence type="ECO:0000259" key="1">
    <source>
        <dbReference type="SMART" id="SM00849"/>
    </source>
</evidence>
<evidence type="ECO:0000313" key="3">
    <source>
        <dbReference type="Proteomes" id="UP000051888"/>
    </source>
</evidence>
<dbReference type="OrthoDB" id="9802248at2"/>
<dbReference type="PATRIC" id="fig|157838.3.peg.207"/>
<dbReference type="RefSeq" id="WP_055737928.1">
    <property type="nucleotide sequence ID" value="NZ_JAAIWL010000017.1"/>
</dbReference>
<dbReference type="Pfam" id="PF00753">
    <property type="entry name" value="Lactamase_B"/>
    <property type="match status" value="1"/>
</dbReference>
<dbReference type="Gene3D" id="3.60.15.10">
    <property type="entry name" value="Ribonuclease Z/Hydroxyacylglutathione hydrolase-like"/>
    <property type="match status" value="1"/>
</dbReference>
<accession>A0A0Q3TDR3</accession>
<dbReference type="AlphaFoldDB" id="A0A0Q3TDR3"/>
<dbReference type="EMBL" id="LJJC01000004">
    <property type="protein sequence ID" value="KQL52248.1"/>
    <property type="molecule type" value="Genomic_DNA"/>
</dbReference>
<gene>
    <name evidence="2" type="ORF">AN964_00950</name>
</gene>
<dbReference type="InterPro" id="IPR036866">
    <property type="entry name" value="RibonucZ/Hydroxyglut_hydro"/>
</dbReference>
<feature type="domain" description="Metallo-beta-lactamase" evidence="1">
    <location>
        <begin position="20"/>
        <end position="202"/>
    </location>
</feature>
<keyword evidence="2" id="KW-0378">Hydrolase</keyword>
<organism evidence="2 3">
    <name type="scientific">Heyndrickxia shackletonii</name>
    <dbReference type="NCBI Taxonomy" id="157838"/>
    <lineage>
        <taxon>Bacteria</taxon>
        <taxon>Bacillati</taxon>
        <taxon>Bacillota</taxon>
        <taxon>Bacilli</taxon>
        <taxon>Bacillales</taxon>
        <taxon>Bacillaceae</taxon>
        <taxon>Heyndrickxia</taxon>
    </lineage>
</organism>
<reference evidence="2 3" key="1">
    <citation type="submission" date="2015-09" db="EMBL/GenBank/DDBJ databases">
        <title>Genome sequencing project for genomic taxonomy and phylogenomics of Bacillus-like bacteria.</title>
        <authorList>
            <person name="Liu B."/>
            <person name="Wang J."/>
            <person name="Zhu Y."/>
            <person name="Liu G."/>
            <person name="Chen Q."/>
            <person name="Chen Z."/>
            <person name="Lan J."/>
            <person name="Che J."/>
            <person name="Ge C."/>
            <person name="Shi H."/>
            <person name="Pan Z."/>
            <person name="Liu X."/>
        </authorList>
    </citation>
    <scope>NUCLEOTIDE SEQUENCE [LARGE SCALE GENOMIC DNA]</scope>
    <source>
        <strain evidence="2 3">LMG 18435</strain>
    </source>
</reference>
<dbReference type="SMART" id="SM00849">
    <property type="entry name" value="Lactamase_B"/>
    <property type="match status" value="1"/>
</dbReference>
<dbReference type="CDD" id="cd07721">
    <property type="entry name" value="yflN-like_MBL-fold"/>
    <property type="match status" value="1"/>
</dbReference>
<dbReference type="Proteomes" id="UP000051888">
    <property type="component" value="Unassembled WGS sequence"/>
</dbReference>
<proteinExistence type="predicted"/>
<evidence type="ECO:0000313" key="2">
    <source>
        <dbReference type="EMBL" id="KQL52248.1"/>
    </source>
</evidence>
<comment type="caution">
    <text evidence="2">The sequence shown here is derived from an EMBL/GenBank/DDBJ whole genome shotgun (WGS) entry which is preliminary data.</text>
</comment>
<dbReference type="GO" id="GO:0016787">
    <property type="term" value="F:hydrolase activity"/>
    <property type="evidence" value="ECO:0007669"/>
    <property type="project" value="UniProtKB-KW"/>
</dbReference>
<dbReference type="InterPro" id="IPR050855">
    <property type="entry name" value="NDM-1-like"/>
</dbReference>
<dbReference type="InterPro" id="IPR001279">
    <property type="entry name" value="Metallo-B-lactamas"/>
</dbReference>
<protein>
    <submittedName>
        <fullName evidence="2">Hydrolase glyoxylase</fullName>
    </submittedName>
</protein>